<dbReference type="RefSeq" id="WP_253450319.1">
    <property type="nucleotide sequence ID" value="NZ_JALJYF010000002.1"/>
</dbReference>
<sequence length="143" mass="16470">MTIRKTLSIAIGASFLASPLVIAQPQQEQPQQQPQEQEAQPMEQQQEAQDISDEQIEQFVEAYAEAKEAREEYTERAREADEPQEAQQLRQRANEAETEAIRDAGMDVDEYRDVEIAMQTDPDIREEVHERLEDKGVEVATRR</sequence>
<comment type="caution">
    <text evidence="4">The sequence shown here is derived from an EMBL/GenBank/DDBJ whole genome shotgun (WGS) entry which is preliminary data.</text>
</comment>
<evidence type="ECO:0000313" key="5">
    <source>
        <dbReference type="Proteomes" id="UP001523550"/>
    </source>
</evidence>
<feature type="chain" id="PRO_5046074185" evidence="2">
    <location>
        <begin position="24"/>
        <end position="143"/>
    </location>
</feature>
<keyword evidence="2" id="KW-0732">Signal</keyword>
<reference evidence="4 5" key="1">
    <citation type="submission" date="2022-03" db="EMBL/GenBank/DDBJ databases">
        <title>Genomic Encyclopedia of Type Strains, Phase III (KMG-III): the genomes of soil and plant-associated and newly described type strains.</title>
        <authorList>
            <person name="Whitman W."/>
        </authorList>
    </citation>
    <scope>NUCLEOTIDE SEQUENCE [LARGE SCALE GENOMIC DNA]</scope>
    <source>
        <strain evidence="4 5">BSker1</strain>
    </source>
</reference>
<name>A0ABT1GBN9_9GAMM</name>
<feature type="signal peptide" evidence="2">
    <location>
        <begin position="1"/>
        <end position="23"/>
    </location>
</feature>
<evidence type="ECO:0000256" key="2">
    <source>
        <dbReference type="SAM" id="SignalP"/>
    </source>
</evidence>
<feature type="compositionally biased region" description="Basic and acidic residues" evidence="1">
    <location>
        <begin position="92"/>
        <end position="107"/>
    </location>
</feature>
<proteinExistence type="predicted"/>
<dbReference type="GO" id="GO:0016740">
    <property type="term" value="F:transferase activity"/>
    <property type="evidence" value="ECO:0007669"/>
    <property type="project" value="UniProtKB-KW"/>
</dbReference>
<gene>
    <name evidence="4" type="ORF">J2T60_002350</name>
</gene>
<evidence type="ECO:0000313" key="4">
    <source>
        <dbReference type="EMBL" id="MCP1728350.1"/>
    </source>
</evidence>
<dbReference type="EMBL" id="JALJYF010000002">
    <property type="protein sequence ID" value="MCP1728350.1"/>
    <property type="molecule type" value="Genomic_DNA"/>
</dbReference>
<accession>A0ABT1GBN9</accession>
<feature type="compositionally biased region" description="Basic and acidic residues" evidence="1">
    <location>
        <begin position="64"/>
        <end position="81"/>
    </location>
</feature>
<keyword evidence="5" id="KW-1185">Reference proteome</keyword>
<feature type="compositionally biased region" description="Low complexity" evidence="1">
    <location>
        <begin position="23"/>
        <end position="49"/>
    </location>
</feature>
<feature type="domain" description="DUF4168" evidence="3">
    <location>
        <begin position="52"/>
        <end position="128"/>
    </location>
</feature>
<evidence type="ECO:0000259" key="3">
    <source>
        <dbReference type="Pfam" id="PF13767"/>
    </source>
</evidence>
<dbReference type="Proteomes" id="UP001523550">
    <property type="component" value="Unassembled WGS sequence"/>
</dbReference>
<organism evidence="4 5">
    <name type="scientific">Natronospira proteinivora</name>
    <dbReference type="NCBI Taxonomy" id="1807133"/>
    <lineage>
        <taxon>Bacteria</taxon>
        <taxon>Pseudomonadati</taxon>
        <taxon>Pseudomonadota</taxon>
        <taxon>Gammaproteobacteria</taxon>
        <taxon>Natronospirales</taxon>
        <taxon>Natronospiraceae</taxon>
        <taxon>Natronospira</taxon>
    </lineage>
</organism>
<protein>
    <submittedName>
        <fullName evidence="4">UDP-N-acetylglucosamine:LPS N-acetylglucosamine transferase</fullName>
    </submittedName>
</protein>
<feature type="region of interest" description="Disordered" evidence="1">
    <location>
        <begin position="22"/>
        <end position="107"/>
    </location>
</feature>
<dbReference type="Pfam" id="PF13767">
    <property type="entry name" value="DUF4168"/>
    <property type="match status" value="1"/>
</dbReference>
<keyword evidence="4" id="KW-0808">Transferase</keyword>
<evidence type="ECO:0000256" key="1">
    <source>
        <dbReference type="SAM" id="MobiDB-lite"/>
    </source>
</evidence>
<dbReference type="InterPro" id="IPR025433">
    <property type="entry name" value="DUF4168"/>
</dbReference>